<gene>
    <name evidence="2" type="ORF">CAter282_2380</name>
</gene>
<organism evidence="2 3">
    <name type="scientific">Collimonas arenae</name>
    <dbReference type="NCBI Taxonomy" id="279058"/>
    <lineage>
        <taxon>Bacteria</taxon>
        <taxon>Pseudomonadati</taxon>
        <taxon>Pseudomonadota</taxon>
        <taxon>Betaproteobacteria</taxon>
        <taxon>Burkholderiales</taxon>
        <taxon>Oxalobacteraceae</taxon>
        <taxon>Collimonas</taxon>
    </lineage>
</organism>
<dbReference type="EMBL" id="CP013235">
    <property type="protein sequence ID" value="AMP10126.1"/>
    <property type="molecule type" value="Genomic_DNA"/>
</dbReference>
<name>A0A127QJF6_9BURK</name>
<feature type="domain" description="DUF883" evidence="1">
    <location>
        <begin position="66"/>
        <end position="95"/>
    </location>
</feature>
<dbReference type="PANTHER" id="PTHR35893:SF3">
    <property type="entry name" value="INNER MEMBRANE PROTEIN"/>
    <property type="match status" value="1"/>
</dbReference>
<dbReference type="Pfam" id="PF19029">
    <property type="entry name" value="DUF883_C"/>
    <property type="match status" value="1"/>
</dbReference>
<dbReference type="InterPro" id="IPR043605">
    <property type="entry name" value="DUF883_C"/>
</dbReference>
<dbReference type="AlphaFoldDB" id="A0A127QJF6"/>
<proteinExistence type="predicted"/>
<accession>A0A127QJF6</accession>
<dbReference type="PATRIC" id="fig|279058.18.peg.2349"/>
<evidence type="ECO:0000313" key="3">
    <source>
        <dbReference type="Proteomes" id="UP000071778"/>
    </source>
</evidence>
<dbReference type="PANTHER" id="PTHR35893">
    <property type="entry name" value="INNER MEMBRANE PROTEIN-RELATED"/>
    <property type="match status" value="1"/>
</dbReference>
<dbReference type="GO" id="GO:0043022">
    <property type="term" value="F:ribosome binding"/>
    <property type="evidence" value="ECO:0007669"/>
    <property type="project" value="InterPro"/>
</dbReference>
<keyword evidence="3" id="KW-1185">Reference proteome</keyword>
<dbReference type="Proteomes" id="UP000071778">
    <property type="component" value="Chromosome"/>
</dbReference>
<evidence type="ECO:0000313" key="2">
    <source>
        <dbReference type="EMBL" id="AMP10126.1"/>
    </source>
</evidence>
<sequence length="95" mass="10095">MKAVNNDVKALLRDSQALFQAAAALTGDKAEEMRSRAMLLLDTALTKAREAQADAVVAGKEMVGSAEDYMTENPWCTIAAAAGVGFFLGMALSRR</sequence>
<reference evidence="2 3" key="1">
    <citation type="submission" date="2015-11" db="EMBL/GenBank/DDBJ databases">
        <title>Exploring the genomic traits of fungus-feeding bacterial genus Collimonas.</title>
        <authorList>
            <person name="Song C."/>
            <person name="Schmidt R."/>
            <person name="de Jager V."/>
            <person name="Krzyzanowska D."/>
            <person name="Jongedijk E."/>
            <person name="Cankar K."/>
            <person name="Beekwilder J."/>
            <person name="van Veen A."/>
            <person name="de Boer W."/>
            <person name="van Veen J.A."/>
            <person name="Garbeva P."/>
        </authorList>
    </citation>
    <scope>NUCLEOTIDE SEQUENCE [LARGE SCALE GENOMIC DNA]</scope>
    <source>
        <strain evidence="2 3">Ter282</strain>
    </source>
</reference>
<evidence type="ECO:0000259" key="1">
    <source>
        <dbReference type="Pfam" id="PF19029"/>
    </source>
</evidence>
<dbReference type="InterPro" id="IPR010279">
    <property type="entry name" value="YqjD/ElaB"/>
</dbReference>
<protein>
    <recommendedName>
        <fullName evidence="1">DUF883 domain-containing protein</fullName>
    </recommendedName>
</protein>